<evidence type="ECO:0000256" key="1">
    <source>
        <dbReference type="ARBA" id="ARBA00011073"/>
    </source>
</evidence>
<evidence type="ECO:0000256" key="5">
    <source>
        <dbReference type="PROSITE-ProRule" id="PRU01240"/>
    </source>
</evidence>
<reference evidence="9 10" key="1">
    <citation type="submission" date="2024-09" db="EMBL/GenBank/DDBJ databases">
        <title>The Natural Products Discovery Center: Release of the First 8490 Sequenced Strains for Exploring Actinobacteria Biosynthetic Diversity.</title>
        <authorList>
            <person name="Kalkreuter E."/>
            <person name="Kautsar S.A."/>
            <person name="Yang D."/>
            <person name="Bader C.D."/>
            <person name="Teijaro C.N."/>
            <person name="Fluegel L."/>
            <person name="Davis C.M."/>
            <person name="Simpson J.R."/>
            <person name="Lauterbach L."/>
            <person name="Steele A.D."/>
            <person name="Gui C."/>
            <person name="Meng S."/>
            <person name="Li G."/>
            <person name="Viehrig K."/>
            <person name="Ye F."/>
            <person name="Su P."/>
            <person name="Kiefer A.F."/>
            <person name="Nichols A."/>
            <person name="Cepeda A.J."/>
            <person name="Yan W."/>
            <person name="Fan B."/>
            <person name="Jiang Y."/>
            <person name="Adhikari A."/>
            <person name="Zheng C.-J."/>
            <person name="Schuster L."/>
            <person name="Cowan T.M."/>
            <person name="Smanski M.J."/>
            <person name="Chevrette M.G."/>
            <person name="De Carvalho L.P.S."/>
            <person name="Shen B."/>
        </authorList>
    </citation>
    <scope>NUCLEOTIDE SEQUENCE [LARGE SCALE GENOMIC DNA]</scope>
    <source>
        <strain evidence="9 10">NPDC056472</strain>
    </source>
</reference>
<dbReference type="Proteomes" id="UP001600424">
    <property type="component" value="Unassembled WGS sequence"/>
</dbReference>
<keyword evidence="2 5" id="KW-0645">Protease</keyword>
<dbReference type="EMBL" id="JBHTRV010000003">
    <property type="protein sequence ID" value="MFE5978971.1"/>
    <property type="molecule type" value="Genomic_DNA"/>
</dbReference>
<feature type="active site" description="Charge relay system" evidence="5">
    <location>
        <position position="430"/>
    </location>
</feature>
<dbReference type="Gene3D" id="2.60.40.10">
    <property type="entry name" value="Immunoglobulins"/>
    <property type="match status" value="1"/>
</dbReference>
<evidence type="ECO:0000256" key="7">
    <source>
        <dbReference type="SAM" id="SignalP"/>
    </source>
</evidence>
<keyword evidence="7" id="KW-0732">Signal</keyword>
<dbReference type="PROSITE" id="PS51892">
    <property type="entry name" value="SUBTILASE"/>
    <property type="match status" value="1"/>
</dbReference>
<dbReference type="InterPro" id="IPR013783">
    <property type="entry name" value="Ig-like_fold"/>
</dbReference>
<dbReference type="Gene3D" id="3.40.50.200">
    <property type="entry name" value="Peptidase S8/S53 domain"/>
    <property type="match status" value="1"/>
</dbReference>
<dbReference type="SUPFAM" id="SSF52743">
    <property type="entry name" value="Subtilisin-like"/>
    <property type="match status" value="1"/>
</dbReference>
<evidence type="ECO:0000259" key="8">
    <source>
        <dbReference type="Pfam" id="PF00082"/>
    </source>
</evidence>
<dbReference type="PROSITE" id="PS00136">
    <property type="entry name" value="SUBTILASE_ASP"/>
    <property type="match status" value="1"/>
</dbReference>
<name>A0ABW6IN06_STRWE</name>
<feature type="signal peptide" evidence="7">
    <location>
        <begin position="1"/>
        <end position="18"/>
    </location>
</feature>
<dbReference type="PRINTS" id="PR00723">
    <property type="entry name" value="SUBTILISIN"/>
</dbReference>
<accession>A0ABW6IN06</accession>
<comment type="similarity">
    <text evidence="1 5 6">Belongs to the peptidase S8 family.</text>
</comment>
<evidence type="ECO:0000256" key="3">
    <source>
        <dbReference type="ARBA" id="ARBA00022801"/>
    </source>
</evidence>
<dbReference type="InterPro" id="IPR000209">
    <property type="entry name" value="Peptidase_S8/S53_dom"/>
</dbReference>
<dbReference type="InterPro" id="IPR023828">
    <property type="entry name" value="Peptidase_S8_Ser-AS"/>
</dbReference>
<dbReference type="PANTHER" id="PTHR43806:SF65">
    <property type="entry name" value="SERINE PROTEASE APRX"/>
    <property type="match status" value="1"/>
</dbReference>
<keyword evidence="3 5" id="KW-0378">Hydrolase</keyword>
<evidence type="ECO:0000256" key="6">
    <source>
        <dbReference type="RuleBase" id="RU003355"/>
    </source>
</evidence>
<dbReference type="InterPro" id="IPR022398">
    <property type="entry name" value="Peptidase_S8_His-AS"/>
</dbReference>
<comment type="caution">
    <text evidence="9">The sequence shown here is derived from an EMBL/GenBank/DDBJ whole genome shotgun (WGS) entry which is preliminary data.</text>
</comment>
<organism evidence="9 10">
    <name type="scientific">Streptomyces wedmorensis</name>
    <dbReference type="NCBI Taxonomy" id="43759"/>
    <lineage>
        <taxon>Bacteria</taxon>
        <taxon>Bacillati</taxon>
        <taxon>Actinomycetota</taxon>
        <taxon>Actinomycetes</taxon>
        <taxon>Kitasatosporales</taxon>
        <taxon>Streptomycetaceae</taxon>
        <taxon>Streptomyces</taxon>
    </lineage>
</organism>
<dbReference type="InterPro" id="IPR023827">
    <property type="entry name" value="Peptidase_S8_Asp-AS"/>
</dbReference>
<dbReference type="InterPro" id="IPR036852">
    <property type="entry name" value="Peptidase_S8/S53_dom_sf"/>
</dbReference>
<feature type="domain" description="Peptidase S8/S53" evidence="8">
    <location>
        <begin position="212"/>
        <end position="473"/>
    </location>
</feature>
<evidence type="ECO:0000256" key="4">
    <source>
        <dbReference type="ARBA" id="ARBA00022825"/>
    </source>
</evidence>
<feature type="active site" description="Charge relay system" evidence="5">
    <location>
        <position position="221"/>
    </location>
</feature>
<evidence type="ECO:0000256" key="2">
    <source>
        <dbReference type="ARBA" id="ARBA00022670"/>
    </source>
</evidence>
<dbReference type="SUPFAM" id="SSF52025">
    <property type="entry name" value="PA domain"/>
    <property type="match status" value="1"/>
</dbReference>
<dbReference type="Pfam" id="PF00082">
    <property type="entry name" value="Peptidase_S8"/>
    <property type="match status" value="1"/>
</dbReference>
<keyword evidence="10" id="KW-1185">Reference proteome</keyword>
<gene>
    <name evidence="9" type="ORF">ACFQ63_04595</name>
</gene>
<dbReference type="PANTHER" id="PTHR43806">
    <property type="entry name" value="PEPTIDASE S8"/>
    <property type="match status" value="1"/>
</dbReference>
<dbReference type="RefSeq" id="WP_386255958.1">
    <property type="nucleotide sequence ID" value="NZ_JBHTRV010000003.1"/>
</dbReference>
<dbReference type="Gene3D" id="3.50.30.30">
    <property type="match status" value="1"/>
</dbReference>
<keyword evidence="4 5" id="KW-0720">Serine protease</keyword>
<dbReference type="InterPro" id="IPR015500">
    <property type="entry name" value="Peptidase_S8_subtilisin-rel"/>
</dbReference>
<dbReference type="InterPro" id="IPR046450">
    <property type="entry name" value="PA_dom_sf"/>
</dbReference>
<evidence type="ECO:0000313" key="9">
    <source>
        <dbReference type="EMBL" id="MFE5978971.1"/>
    </source>
</evidence>
<dbReference type="InterPro" id="IPR050131">
    <property type="entry name" value="Peptidase_S8_subtilisin-like"/>
</dbReference>
<feature type="chain" id="PRO_5047266991" evidence="7">
    <location>
        <begin position="19"/>
        <end position="1228"/>
    </location>
</feature>
<dbReference type="CDD" id="cd07487">
    <property type="entry name" value="Peptidases_S8_1"/>
    <property type="match status" value="1"/>
</dbReference>
<dbReference type="PROSITE" id="PS00138">
    <property type="entry name" value="SUBTILASE_SER"/>
    <property type="match status" value="1"/>
</dbReference>
<evidence type="ECO:0000313" key="10">
    <source>
        <dbReference type="Proteomes" id="UP001600424"/>
    </source>
</evidence>
<sequence>MTVLTALIAAGVVTPAGASPADEPTVSVLTPSTVATSAHTVRLITGDRVVVTGSVPNRQVSFVPDSDSPTGTATVLQHGKDITVVPEEVRPLLDSGALDSRLFEVGALIDQGYADGNDLPLIVQNASASAPAPANSRQVRRLSSLRATAARIDPEKAQKFWAGLRATKSGATGRKLADGVTKIWLDAKVTAALDKSVPQIGAPTAWAAGYDGSGTKVAVLDTGVDATHADLSDRIEEARNFSDSADAVDRHGHGTHVASTIAGSGAASGGKYKGVAPGAKLLIGKVLGDNGSGSDSTVLAGMEWAAHSGAKVISMSLGATVHTDGTDPMGQAVNRLTAETGALFVVAAGNSGPGASTIGSPGSADAALTVAAVDAQDKIAPFSSRGPRFGDKAMKPDIAGPGVNIVAARGAGTTMGTPVDAHYTAASGTSMATPHVSGAAAILAQEHPDWDAADIKGALMAGAKTSGNGGFQEGSGRVDLSTAIRASVWATNASFGSYEQGAASEPVTRTVTFHNTADKEVTLSLSGAFSQDGGSEIAGALSLGSERITLPAGGGQDVQVTVDPDLATAGGTYTGTVTATGDGVTAHATVALSRDLPTYKVSLRTLMPDGTAPTSTAVSVYDLRRNDPPARLPVNADGTANTQLRSGRYTILGHLVKDGVTVTFVLPDITVTDQDLALTADGRKAAPVVTKTPKPTEPDRVAVSVLRRSAEQSIGVNAVLFGGPGGQYVLPSAAPQDGELSSTVVQNFRSRLIAAKAQLPTGSVDLSTLYVRNSGRFEGTRKLTVVDAGAGTAADLAARDVSGKLALIRMSDEPPSTALTRVAEAGAAAVMLVNRSEAPYVGSVVANKTPMFSVPRSEGDDVAAAAARKRVTVSLTGELTPSYTYQTVDGRNGALPESRTTAPQQSEFADVLIKDYSPAPAGAGNLYTQGGWLGQSTVTGSGMGNPEEVNLGATQHAYLLAADTTWSRQAVPSGYLSAQMSFGPKRAYKAGSRTTQEWFKPVLHAGTPSLTADPTGSLQPYRKGDSMIVTIPKYVTGPSDIFEYGGRNADGDETAFRLYREGTLLGSAPNAWVEVKNLPKEQSLYRIETDAKRNNRWWSVSTEQHTAWNFSSAHVDGDTKAPLPLLQADYDLGGVAMDSSVTSGKYHPISVSFRNPDGTRAVLTRGTIEVSYDEGTTWSEVRAATYDGRVIGALNAPKGSEGISLRIHGENATGSSIDQTVIHAVHVR</sequence>
<dbReference type="PROSITE" id="PS00137">
    <property type="entry name" value="SUBTILASE_HIS"/>
    <property type="match status" value="1"/>
</dbReference>
<protein>
    <submittedName>
        <fullName evidence="9">S8 family serine peptidase</fullName>
    </submittedName>
</protein>
<proteinExistence type="inferred from homology"/>
<feature type="active site" description="Charge relay system" evidence="5">
    <location>
        <position position="253"/>
    </location>
</feature>